<evidence type="ECO:0000313" key="7">
    <source>
        <dbReference type="Proteomes" id="UP001501757"/>
    </source>
</evidence>
<sequence length="801" mass="90426">MTKTVAGCAWLLALTVWGATAQETTLNLEGLKQQAGIRIDNWGIAHIQAQSQEDAFFVQGFNVARDRLWQLDLWRRKGLGKLSAVFGADFVEMDRASRLFLFRGDIHQEWQYYGQDSQMILQRFVQGINAYISLIHSEQQPLPKEFQWLGYMPEPWQAEDILKIRSHGLSRNLSSEVTRALTLNQLGNEAESLRQKLTPAHSLQIPQGRDYQHLSAEVLRDYQLATGAVRFSREDATDPATFRRQLLTQLRDVQSLPLQRHLGSNAWALAPQKSHTGRAILASDPHRVNTLPSGRYAVHIKAPGLDVIGAGEPYIPGISVGHNGQIAFGFTIFSADQEDLYHYVTDEAKRYRYRGGWRSLKVIREQIEIKDADAMEVELAYTRHGPVIYHDQANNQLYAVRAAWLQAGMVPYLGSLHYQRADNIQQYLQALRHFANPAENHVYADVQGNIGRRSAGRVPLRLNWDGLLPVPGEGRYEWLGHIPHFLLPWQHNPKKGWVASANEMNLPAHYPLHLGYEWPGPHRYDRLAEKLSAPGKFSLQDMASLQNDQLSLPARRILALYDSDDFINAVARQRWQQMRDWDKHLNPDSPIAAFFELWWNRHMRPAMIGQLVGQESFELLADLSSVGDQEQLLDMLELAASGQGQIPPALVLAWLSQSLQSAHQYMLNSGLENVTWGQLHGADFTHPISPLLPPELQDWVNVGPVRALGGSGDTVRANMHAVNYTGNFNTVLGPSWSMVVDVGQWDNSLMINSPGQSGNIDSPFYRDLFEPWASGQKVPLLYSDAAVAQHTQQVLRLLPSE</sequence>
<organism evidence="6 7">
    <name type="scientific">Bowmanella denitrificans</name>
    <dbReference type="NCBI Taxonomy" id="366582"/>
    <lineage>
        <taxon>Bacteria</taxon>
        <taxon>Pseudomonadati</taxon>
        <taxon>Pseudomonadota</taxon>
        <taxon>Gammaproteobacteria</taxon>
        <taxon>Alteromonadales</taxon>
        <taxon>Alteromonadaceae</taxon>
        <taxon>Bowmanella</taxon>
    </lineage>
</organism>
<feature type="chain" id="PRO_5047044867" evidence="5">
    <location>
        <begin position="22"/>
        <end position="801"/>
    </location>
</feature>
<dbReference type="Gene3D" id="1.10.439.10">
    <property type="entry name" value="Penicillin Amidohydrolase, domain 1"/>
    <property type="match status" value="1"/>
</dbReference>
<dbReference type="InterPro" id="IPR029055">
    <property type="entry name" value="Ntn_hydrolases_N"/>
</dbReference>
<dbReference type="CDD" id="cd03747">
    <property type="entry name" value="Ntn_PGA_like"/>
    <property type="match status" value="1"/>
</dbReference>
<dbReference type="PANTHER" id="PTHR34218">
    <property type="entry name" value="PEPTIDASE S45 PENICILLIN AMIDASE"/>
    <property type="match status" value="1"/>
</dbReference>
<keyword evidence="3" id="KW-0865">Zymogen</keyword>
<evidence type="ECO:0000256" key="4">
    <source>
        <dbReference type="ARBA" id="ARBA00038735"/>
    </source>
</evidence>
<evidence type="ECO:0000256" key="5">
    <source>
        <dbReference type="SAM" id="SignalP"/>
    </source>
</evidence>
<evidence type="ECO:0000313" key="6">
    <source>
        <dbReference type="EMBL" id="GAA0351282.1"/>
    </source>
</evidence>
<gene>
    <name evidence="6" type="ORF">GCM10009092_14580</name>
</gene>
<evidence type="ECO:0000256" key="2">
    <source>
        <dbReference type="ARBA" id="ARBA00022801"/>
    </source>
</evidence>
<dbReference type="RefSeq" id="WP_343843570.1">
    <property type="nucleotide sequence ID" value="NZ_BAAAEI010000006.1"/>
</dbReference>
<name>A0ABP3GSP3_9ALTE</name>
<dbReference type="InterPro" id="IPR002692">
    <property type="entry name" value="S45"/>
</dbReference>
<keyword evidence="7" id="KW-1185">Reference proteome</keyword>
<dbReference type="InterPro" id="IPR043147">
    <property type="entry name" value="Penicillin_amidase_A-knob"/>
</dbReference>
<dbReference type="Gene3D" id="3.60.20.10">
    <property type="entry name" value="Glutamine Phosphoribosylpyrophosphate, subunit 1, domain 1"/>
    <property type="match status" value="1"/>
</dbReference>
<evidence type="ECO:0000256" key="3">
    <source>
        <dbReference type="ARBA" id="ARBA00023145"/>
    </source>
</evidence>
<dbReference type="PANTHER" id="PTHR34218:SF4">
    <property type="entry name" value="ACYL-HOMOSERINE LACTONE ACYLASE QUIP"/>
    <property type="match status" value="1"/>
</dbReference>
<reference evidence="7" key="1">
    <citation type="journal article" date="2019" name="Int. J. Syst. Evol. Microbiol.">
        <title>The Global Catalogue of Microorganisms (GCM) 10K type strain sequencing project: providing services to taxonomists for standard genome sequencing and annotation.</title>
        <authorList>
            <consortium name="The Broad Institute Genomics Platform"/>
            <consortium name="The Broad Institute Genome Sequencing Center for Infectious Disease"/>
            <person name="Wu L."/>
            <person name="Ma J."/>
        </authorList>
    </citation>
    <scope>NUCLEOTIDE SEQUENCE [LARGE SCALE GENOMIC DNA]</scope>
    <source>
        <strain evidence="7">JCM 13378</strain>
    </source>
</reference>
<comment type="caution">
    <text evidence="6">The sequence shown here is derived from an EMBL/GenBank/DDBJ whole genome shotgun (WGS) entry which is preliminary data.</text>
</comment>
<comment type="similarity">
    <text evidence="1">Belongs to the peptidase S45 family.</text>
</comment>
<dbReference type="PIRSF" id="PIRSF001227">
    <property type="entry name" value="Pen_acylase"/>
    <property type="match status" value="1"/>
</dbReference>
<protein>
    <submittedName>
        <fullName evidence="6">Penicillin acylase family protein</fullName>
    </submittedName>
</protein>
<keyword evidence="2" id="KW-0378">Hydrolase</keyword>
<proteinExistence type="inferred from homology"/>
<feature type="signal peptide" evidence="5">
    <location>
        <begin position="1"/>
        <end position="21"/>
    </location>
</feature>
<dbReference type="SUPFAM" id="SSF56235">
    <property type="entry name" value="N-terminal nucleophile aminohydrolases (Ntn hydrolases)"/>
    <property type="match status" value="1"/>
</dbReference>
<dbReference type="InterPro" id="IPR023343">
    <property type="entry name" value="Penicillin_amidase_dom1"/>
</dbReference>
<dbReference type="Proteomes" id="UP001501757">
    <property type="component" value="Unassembled WGS sequence"/>
</dbReference>
<accession>A0ABP3GSP3</accession>
<dbReference type="Gene3D" id="1.10.1400.10">
    <property type="match status" value="1"/>
</dbReference>
<dbReference type="Pfam" id="PF01804">
    <property type="entry name" value="Penicil_amidase"/>
    <property type="match status" value="1"/>
</dbReference>
<comment type="subunit">
    <text evidence="4">Heterodimer of an alpha subunit and a beta subunit processed from the same precursor.</text>
</comment>
<dbReference type="EMBL" id="BAAAEI010000006">
    <property type="protein sequence ID" value="GAA0351282.1"/>
    <property type="molecule type" value="Genomic_DNA"/>
</dbReference>
<keyword evidence="5" id="KW-0732">Signal</keyword>
<evidence type="ECO:0000256" key="1">
    <source>
        <dbReference type="ARBA" id="ARBA00006586"/>
    </source>
</evidence>
<dbReference type="InterPro" id="IPR014395">
    <property type="entry name" value="Pen/GL7ACA/AHL_acylase"/>
</dbReference>
<dbReference type="InterPro" id="IPR043146">
    <property type="entry name" value="Penicillin_amidase_N_B-knob"/>
</dbReference>
<dbReference type="Gene3D" id="2.30.120.10">
    <property type="match status" value="1"/>
</dbReference>